<feature type="transmembrane region" description="Helical" evidence="1">
    <location>
        <begin position="38"/>
        <end position="57"/>
    </location>
</feature>
<evidence type="ECO:0000256" key="1">
    <source>
        <dbReference type="SAM" id="Phobius"/>
    </source>
</evidence>
<evidence type="ECO:0000313" key="3">
    <source>
        <dbReference type="Proteomes" id="UP001312865"/>
    </source>
</evidence>
<evidence type="ECO:0000313" key="2">
    <source>
        <dbReference type="EMBL" id="MEI5908597.1"/>
    </source>
</evidence>
<dbReference type="EMBL" id="JBBAXC010000014">
    <property type="protein sequence ID" value="MEI5908597.1"/>
    <property type="molecule type" value="Genomic_DNA"/>
</dbReference>
<accession>A0ABU8HH34</accession>
<evidence type="ECO:0008006" key="4">
    <source>
        <dbReference type="Google" id="ProtNLM"/>
    </source>
</evidence>
<feature type="transmembrane region" description="Helical" evidence="1">
    <location>
        <begin position="103"/>
        <end position="125"/>
    </location>
</feature>
<keyword evidence="1" id="KW-0812">Transmembrane</keyword>
<dbReference type="Proteomes" id="UP001312865">
    <property type="component" value="Unassembled WGS sequence"/>
</dbReference>
<protein>
    <recommendedName>
        <fullName evidence="4">Cbb3-type cytochrome c oxidase subunit I</fullName>
    </recommendedName>
</protein>
<dbReference type="RefSeq" id="WP_336588044.1">
    <property type="nucleotide sequence ID" value="NZ_JBBAXC010000014.1"/>
</dbReference>
<keyword evidence="1" id="KW-0472">Membrane</keyword>
<gene>
    <name evidence="2" type="ORF">WAK64_16235</name>
</gene>
<name>A0ABU8HH34_9BACI</name>
<keyword evidence="1" id="KW-1133">Transmembrane helix</keyword>
<reference evidence="2 3" key="1">
    <citation type="journal article" date="2018" name="J. Microbiol.">
        <title>Bacillus spongiae sp. nov., isolated from sponge of Jeju Island.</title>
        <authorList>
            <person name="Lee G.E."/>
            <person name="Im W.T."/>
            <person name="Park J.S."/>
        </authorList>
    </citation>
    <scope>NUCLEOTIDE SEQUENCE [LARGE SCALE GENOMIC DNA]</scope>
    <source>
        <strain evidence="2 3">135PIL107-10</strain>
    </source>
</reference>
<proteinExistence type="predicted"/>
<sequence>MTYSALLLRISAIYALIGTYIGSHMAGAGAGSYALRPIHAHILLVGWLSLFAFSAYYKMYEVPKQSKLAFLHVWTAIIGSVGLTLGMYFYNLNPLNLPEVFTTVFYIVGGSTLLLSFALFVLLTFKYSK</sequence>
<organism evidence="2 3">
    <name type="scientific">Bacillus spongiae</name>
    <dbReference type="NCBI Taxonomy" id="2683610"/>
    <lineage>
        <taxon>Bacteria</taxon>
        <taxon>Bacillati</taxon>
        <taxon>Bacillota</taxon>
        <taxon>Bacilli</taxon>
        <taxon>Bacillales</taxon>
        <taxon>Bacillaceae</taxon>
        <taxon>Bacillus</taxon>
    </lineage>
</organism>
<comment type="caution">
    <text evidence="2">The sequence shown here is derived from an EMBL/GenBank/DDBJ whole genome shotgun (WGS) entry which is preliminary data.</text>
</comment>
<keyword evidence="3" id="KW-1185">Reference proteome</keyword>
<feature type="transmembrane region" description="Helical" evidence="1">
    <location>
        <begin position="7"/>
        <end position="26"/>
    </location>
</feature>
<feature type="transmembrane region" description="Helical" evidence="1">
    <location>
        <begin position="69"/>
        <end position="91"/>
    </location>
</feature>